<accession>A0A1I5XIJ8</accession>
<evidence type="ECO:0000256" key="2">
    <source>
        <dbReference type="ARBA" id="ARBA00022980"/>
    </source>
</evidence>
<gene>
    <name evidence="5" type="primary">rpmC</name>
    <name evidence="6" type="ORF">SAMN03084138_04716</name>
</gene>
<dbReference type="SUPFAM" id="SSF46561">
    <property type="entry name" value="Ribosomal protein L29 (L29p)"/>
    <property type="match status" value="1"/>
</dbReference>
<dbReference type="FunFam" id="1.10.287.310:FF:000001">
    <property type="entry name" value="50S ribosomal protein L29"/>
    <property type="match status" value="1"/>
</dbReference>
<dbReference type="Proteomes" id="UP000182692">
    <property type="component" value="Unassembled WGS sequence"/>
</dbReference>
<organism evidence="6 7">
    <name type="scientific">Enterovibrio norvegicus DSM 15893</name>
    <dbReference type="NCBI Taxonomy" id="1121869"/>
    <lineage>
        <taxon>Bacteria</taxon>
        <taxon>Pseudomonadati</taxon>
        <taxon>Pseudomonadota</taxon>
        <taxon>Gammaproteobacteria</taxon>
        <taxon>Vibrionales</taxon>
        <taxon>Vibrionaceae</taxon>
        <taxon>Enterovibrio</taxon>
    </lineage>
</organism>
<dbReference type="PANTHER" id="PTHR10916">
    <property type="entry name" value="60S RIBOSOMAL PROTEIN L35/50S RIBOSOMAL PROTEIN L29"/>
    <property type="match status" value="1"/>
</dbReference>
<reference evidence="6 7" key="1">
    <citation type="submission" date="2016-10" db="EMBL/GenBank/DDBJ databases">
        <authorList>
            <person name="de Groot N.N."/>
        </authorList>
    </citation>
    <scope>NUCLEOTIDE SEQUENCE [LARGE SCALE GENOMIC DNA]</scope>
    <source>
        <strain evidence="6 7">DSM 15893</strain>
    </source>
</reference>
<dbReference type="CDD" id="cd00427">
    <property type="entry name" value="Ribosomal_L29_HIP"/>
    <property type="match status" value="1"/>
</dbReference>
<dbReference type="STRING" id="1121869.SAMN03084138_04716"/>
<dbReference type="InterPro" id="IPR001854">
    <property type="entry name" value="Ribosomal_uL29"/>
</dbReference>
<evidence type="ECO:0000256" key="4">
    <source>
        <dbReference type="ARBA" id="ARBA00035204"/>
    </source>
</evidence>
<dbReference type="RefSeq" id="WP_017009798.1">
    <property type="nucleotide sequence ID" value="NZ_FOWR01000065.1"/>
</dbReference>
<dbReference type="GO" id="GO:0006412">
    <property type="term" value="P:translation"/>
    <property type="evidence" value="ECO:0007669"/>
    <property type="project" value="UniProtKB-UniRule"/>
</dbReference>
<dbReference type="NCBIfam" id="TIGR00012">
    <property type="entry name" value="L29"/>
    <property type="match status" value="1"/>
</dbReference>
<keyword evidence="3 5" id="KW-0687">Ribonucleoprotein</keyword>
<sequence length="63" mass="7247">MKAQELREKSVEQLNEELLGLLREQFSLRMQAATGQLQQTHTLKTVRRDIARVKTVLNQKGNA</sequence>
<dbReference type="InterPro" id="IPR036049">
    <property type="entry name" value="Ribosomal_uL29_sf"/>
</dbReference>
<evidence type="ECO:0000313" key="6">
    <source>
        <dbReference type="EMBL" id="SFQ31793.1"/>
    </source>
</evidence>
<proteinExistence type="inferred from homology"/>
<dbReference type="GO" id="GO:0003735">
    <property type="term" value="F:structural constituent of ribosome"/>
    <property type="evidence" value="ECO:0007669"/>
    <property type="project" value="InterPro"/>
</dbReference>
<protein>
    <recommendedName>
        <fullName evidence="4 5">Large ribosomal subunit protein uL29</fullName>
    </recommendedName>
</protein>
<name>A0A1I5XIJ8_9GAMM</name>
<dbReference type="GeneID" id="35869638"/>
<dbReference type="OrthoDB" id="9815192at2"/>
<dbReference type="InterPro" id="IPR050063">
    <property type="entry name" value="Ribosomal_protein_uL29"/>
</dbReference>
<dbReference type="GO" id="GO:0022625">
    <property type="term" value="C:cytosolic large ribosomal subunit"/>
    <property type="evidence" value="ECO:0007669"/>
    <property type="project" value="TreeGrafter"/>
</dbReference>
<evidence type="ECO:0000256" key="5">
    <source>
        <dbReference type="HAMAP-Rule" id="MF_00374"/>
    </source>
</evidence>
<keyword evidence="2 5" id="KW-0689">Ribosomal protein</keyword>
<dbReference type="Pfam" id="PF00831">
    <property type="entry name" value="Ribosomal_L29"/>
    <property type="match status" value="1"/>
</dbReference>
<dbReference type="PROSITE" id="PS00579">
    <property type="entry name" value="RIBOSOMAL_L29"/>
    <property type="match status" value="1"/>
</dbReference>
<comment type="similarity">
    <text evidence="1 5">Belongs to the universal ribosomal protein uL29 family.</text>
</comment>
<evidence type="ECO:0000313" key="7">
    <source>
        <dbReference type="Proteomes" id="UP000182692"/>
    </source>
</evidence>
<evidence type="ECO:0000256" key="3">
    <source>
        <dbReference type="ARBA" id="ARBA00023274"/>
    </source>
</evidence>
<dbReference type="InterPro" id="IPR018254">
    <property type="entry name" value="Ribosomal_uL29_CS"/>
</dbReference>
<dbReference type="EMBL" id="FOWR01000065">
    <property type="protein sequence ID" value="SFQ31793.1"/>
    <property type="molecule type" value="Genomic_DNA"/>
</dbReference>
<evidence type="ECO:0000256" key="1">
    <source>
        <dbReference type="ARBA" id="ARBA00009254"/>
    </source>
</evidence>
<dbReference type="Gene3D" id="1.10.287.310">
    <property type="match status" value="1"/>
</dbReference>
<dbReference type="PANTHER" id="PTHR10916:SF0">
    <property type="entry name" value="LARGE RIBOSOMAL SUBUNIT PROTEIN UL29C"/>
    <property type="match status" value="1"/>
</dbReference>
<dbReference type="AlphaFoldDB" id="A0A1I5XIJ8"/>
<dbReference type="HAMAP" id="MF_00374">
    <property type="entry name" value="Ribosomal_uL29"/>
    <property type="match status" value="1"/>
</dbReference>